<dbReference type="InterPro" id="IPR000917">
    <property type="entry name" value="Sulfatase_N"/>
</dbReference>
<evidence type="ECO:0000256" key="4">
    <source>
        <dbReference type="ARBA" id="ARBA00022989"/>
    </source>
</evidence>
<feature type="transmembrane region" description="Helical" evidence="6">
    <location>
        <begin position="148"/>
        <end position="168"/>
    </location>
</feature>
<keyword evidence="4 6" id="KW-1133">Transmembrane helix</keyword>
<dbReference type="Gene3D" id="3.30.1120.80">
    <property type="match status" value="1"/>
</dbReference>
<evidence type="ECO:0000256" key="3">
    <source>
        <dbReference type="ARBA" id="ARBA00022692"/>
    </source>
</evidence>
<keyword evidence="8" id="KW-0808">Transferase</keyword>
<feature type="transmembrane region" description="Helical" evidence="6">
    <location>
        <begin position="59"/>
        <end position="82"/>
    </location>
</feature>
<comment type="subcellular location">
    <subcellularLocation>
        <location evidence="1">Cell membrane</location>
        <topology evidence="1">Multi-pass membrane protein</topology>
    </subcellularLocation>
</comment>
<name>A0ABW3KAW8_9BACT</name>
<comment type="caution">
    <text evidence="8">The sequence shown here is derived from an EMBL/GenBank/DDBJ whole genome shotgun (WGS) entry which is preliminary data.</text>
</comment>
<feature type="transmembrane region" description="Helical" evidence="6">
    <location>
        <begin position="180"/>
        <end position="201"/>
    </location>
</feature>
<dbReference type="InterPro" id="IPR017850">
    <property type="entry name" value="Alkaline_phosphatase_core_sf"/>
</dbReference>
<keyword evidence="5 6" id="KW-0472">Membrane</keyword>
<dbReference type="RefSeq" id="WP_377585360.1">
    <property type="nucleotide sequence ID" value="NZ_JBHTKA010000015.1"/>
</dbReference>
<dbReference type="PIRSF" id="PIRSF005091">
    <property type="entry name" value="Mmb_sulf_HI1246"/>
    <property type="match status" value="1"/>
</dbReference>
<gene>
    <name evidence="8" type="ORF">ACFQ21_27650</name>
</gene>
<evidence type="ECO:0000256" key="1">
    <source>
        <dbReference type="ARBA" id="ARBA00004651"/>
    </source>
</evidence>
<dbReference type="CDD" id="cd16015">
    <property type="entry name" value="LTA_synthase"/>
    <property type="match status" value="1"/>
</dbReference>
<evidence type="ECO:0000256" key="2">
    <source>
        <dbReference type="ARBA" id="ARBA00022475"/>
    </source>
</evidence>
<keyword evidence="9" id="KW-1185">Reference proteome</keyword>
<keyword evidence="3 6" id="KW-0812">Transmembrane</keyword>
<feature type="domain" description="Sulfatase N-terminal" evidence="7">
    <location>
        <begin position="278"/>
        <end position="553"/>
    </location>
</feature>
<dbReference type="PANTHER" id="PTHR47371">
    <property type="entry name" value="LIPOTEICHOIC ACID SYNTHASE"/>
    <property type="match status" value="1"/>
</dbReference>
<dbReference type="EMBL" id="JBHTKA010000015">
    <property type="protein sequence ID" value="MFD1003132.1"/>
    <property type="molecule type" value="Genomic_DNA"/>
</dbReference>
<dbReference type="SUPFAM" id="SSF53649">
    <property type="entry name" value="Alkaline phosphatase-like"/>
    <property type="match status" value="1"/>
</dbReference>
<dbReference type="PANTHER" id="PTHR47371:SF3">
    <property type="entry name" value="PHOSPHOGLYCEROL TRANSFERASE I"/>
    <property type="match status" value="1"/>
</dbReference>
<evidence type="ECO:0000313" key="8">
    <source>
        <dbReference type="EMBL" id="MFD1003132.1"/>
    </source>
</evidence>
<dbReference type="InterPro" id="IPR050448">
    <property type="entry name" value="OpgB/LTA_synthase_biosynth"/>
</dbReference>
<evidence type="ECO:0000313" key="9">
    <source>
        <dbReference type="Proteomes" id="UP001597112"/>
    </source>
</evidence>
<protein>
    <submittedName>
        <fullName evidence="8">LTA synthase family protein</fullName>
        <ecNumber evidence="8">2.7.8.-</ecNumber>
    </submittedName>
</protein>
<organism evidence="8 9">
    <name type="scientific">Ohtaekwangia kribbensis</name>
    <dbReference type="NCBI Taxonomy" id="688913"/>
    <lineage>
        <taxon>Bacteria</taxon>
        <taxon>Pseudomonadati</taxon>
        <taxon>Bacteroidota</taxon>
        <taxon>Cytophagia</taxon>
        <taxon>Cytophagales</taxon>
        <taxon>Fulvivirgaceae</taxon>
        <taxon>Ohtaekwangia</taxon>
    </lineage>
</organism>
<dbReference type="InterPro" id="IPR012160">
    <property type="entry name" value="LtaS-like"/>
</dbReference>
<feature type="transmembrane region" description="Helical" evidence="6">
    <location>
        <begin position="12"/>
        <end position="39"/>
    </location>
</feature>
<dbReference type="GO" id="GO:0016740">
    <property type="term" value="F:transferase activity"/>
    <property type="evidence" value="ECO:0007669"/>
    <property type="project" value="UniProtKB-KW"/>
</dbReference>
<dbReference type="Proteomes" id="UP001597112">
    <property type="component" value="Unassembled WGS sequence"/>
</dbReference>
<dbReference type="EC" id="2.7.8.-" evidence="8"/>
<feature type="transmembrane region" description="Helical" evidence="6">
    <location>
        <begin position="94"/>
        <end position="116"/>
    </location>
</feature>
<evidence type="ECO:0000259" key="7">
    <source>
        <dbReference type="Pfam" id="PF00884"/>
    </source>
</evidence>
<reference evidence="9" key="1">
    <citation type="journal article" date="2019" name="Int. J. Syst. Evol. Microbiol.">
        <title>The Global Catalogue of Microorganisms (GCM) 10K type strain sequencing project: providing services to taxonomists for standard genome sequencing and annotation.</title>
        <authorList>
            <consortium name="The Broad Institute Genomics Platform"/>
            <consortium name="The Broad Institute Genome Sequencing Center for Infectious Disease"/>
            <person name="Wu L."/>
            <person name="Ma J."/>
        </authorList>
    </citation>
    <scope>NUCLEOTIDE SEQUENCE [LARGE SCALE GENOMIC DNA]</scope>
    <source>
        <strain evidence="9">CCUG 58938</strain>
    </source>
</reference>
<evidence type="ECO:0000256" key="5">
    <source>
        <dbReference type="ARBA" id="ARBA00023136"/>
    </source>
</evidence>
<accession>A0ABW3KAW8</accession>
<proteinExistence type="predicted"/>
<sequence>MRNYFQGLKLQGNIYVVLVLRFLLAMLLYTLCRLGFYVFNKSYFTDVTADDMLRIFVGGLRFDLSAVLYTNALVILLSIIPLQVRFHPVYQRIVMWLFYIFNGIALAANVSDFIYFRFTGRRTTADVFKQFENEQNMGSLWLSFLMDYWYAVVFWLALIALMVWLYRCIKLQGPMIKNKIVFYVGGLVLMVPIIYLVIGGLRGGFAHSTRPITLSNAGEYVKDPKAISLVLNTPFALLRTLGKTKIQKATYFTDEQQLSNVYTPVHIPVDTVAFRPDNVVVIILESFSKEFFGVFNKEKENGMYKGYTPFMDSLTQHSLTFQYSFANGRKSIDGLPSVISSIPSLGLPYFLSPYSGNKINSLASLLKPQGYHTSFFHGAPNGSMGFQAFMNLAGVDQYYGMTEYGNDNDSDGMWGIWDDKFFNFYADKLNEFQQPFMSSIFSVSSHHPFKVPQEFEGKFKGGPLVIHKCIEYTDYSLKKFFEKASKMPWYKNTLFVITADHTSSEIQFDESRTAWGLYSVPVIFFKPDHSLKGYSDQLVQQIDIMPSVLGHLHFNTPYVAFGRDIFRDDSVPAVFNYKDNAYQLLEGDYVIQFDGTKTLALYNFKTDKMLTQDVKDTQPEVKSRMEEKIKAIVQQYNNRLVEDRFTVKDISAR</sequence>
<evidence type="ECO:0000256" key="6">
    <source>
        <dbReference type="SAM" id="Phobius"/>
    </source>
</evidence>
<dbReference type="Gene3D" id="3.40.720.10">
    <property type="entry name" value="Alkaline Phosphatase, subunit A"/>
    <property type="match status" value="1"/>
</dbReference>
<dbReference type="Pfam" id="PF00884">
    <property type="entry name" value="Sulfatase"/>
    <property type="match status" value="1"/>
</dbReference>
<keyword evidence="2" id="KW-1003">Cell membrane</keyword>